<sequence length="97" mass="11217">MRNNLSKITHFFILSCAEATLLLEKKLNGELTFGQIIRLKSHLAMCKWCRSYNRKSHLLQEALQKIISSDSEKQTDKPLDTQKLTADIEKKLKNKLS</sequence>
<proteinExistence type="predicted"/>
<feature type="domain" description="Putative zinc-finger" evidence="1">
    <location>
        <begin position="16"/>
        <end position="50"/>
    </location>
</feature>
<dbReference type="RefSeq" id="WP_286491785.1">
    <property type="nucleotide sequence ID" value="NZ_JACAGJ010000001.1"/>
</dbReference>
<dbReference type="InterPro" id="IPR027383">
    <property type="entry name" value="Znf_put"/>
</dbReference>
<organism evidence="2 3">
    <name type="scientific">Empedobacter brevis</name>
    <dbReference type="NCBI Taxonomy" id="247"/>
    <lineage>
        <taxon>Bacteria</taxon>
        <taxon>Pseudomonadati</taxon>
        <taxon>Bacteroidota</taxon>
        <taxon>Flavobacteriia</taxon>
        <taxon>Flavobacteriales</taxon>
        <taxon>Weeksellaceae</taxon>
        <taxon>Empedobacter</taxon>
    </lineage>
</organism>
<dbReference type="Proteomes" id="UP001170959">
    <property type="component" value="Unassembled WGS sequence"/>
</dbReference>
<comment type="caution">
    <text evidence="2">The sequence shown here is derived from an EMBL/GenBank/DDBJ whole genome shotgun (WGS) entry which is preliminary data.</text>
</comment>
<gene>
    <name evidence="2" type="ORF">HX001_02405</name>
</gene>
<evidence type="ECO:0000259" key="1">
    <source>
        <dbReference type="Pfam" id="PF13490"/>
    </source>
</evidence>
<dbReference type="AlphaFoldDB" id="A0AAJ1QC48"/>
<evidence type="ECO:0000313" key="2">
    <source>
        <dbReference type="EMBL" id="MDM1071339.1"/>
    </source>
</evidence>
<dbReference type="EMBL" id="JACAGJ010000001">
    <property type="protein sequence ID" value="MDM1071339.1"/>
    <property type="molecule type" value="Genomic_DNA"/>
</dbReference>
<protein>
    <submittedName>
        <fullName evidence="2">Zf-HC2 domain-containing protein</fullName>
    </submittedName>
</protein>
<reference evidence="2" key="2">
    <citation type="journal article" date="2022" name="Sci. Total Environ.">
        <title>Prevalence, transmission, and molecular epidemiology of tet(X)-positive bacteria among humans, animals, and environmental niches in China: An epidemiological, and genomic-based study.</title>
        <authorList>
            <person name="Dong N."/>
            <person name="Zeng Y."/>
            <person name="Cai C."/>
            <person name="Sun C."/>
            <person name="Lu J."/>
            <person name="Liu C."/>
            <person name="Zhou H."/>
            <person name="Sun Q."/>
            <person name="Shu L."/>
            <person name="Wang H."/>
            <person name="Wang Y."/>
            <person name="Wang S."/>
            <person name="Wu C."/>
            <person name="Chan E.W."/>
            <person name="Chen G."/>
            <person name="Shen Z."/>
            <person name="Chen S."/>
            <person name="Zhang R."/>
        </authorList>
    </citation>
    <scope>NUCLEOTIDE SEQUENCE</scope>
    <source>
        <strain evidence="2">R655-4</strain>
    </source>
</reference>
<reference evidence="2" key="1">
    <citation type="submission" date="2020-06" db="EMBL/GenBank/DDBJ databases">
        <authorList>
            <person name="Dong N."/>
        </authorList>
    </citation>
    <scope>NUCLEOTIDE SEQUENCE</scope>
    <source>
        <strain evidence="2">R655-4</strain>
    </source>
</reference>
<dbReference type="Pfam" id="PF13490">
    <property type="entry name" value="zf-HC2"/>
    <property type="match status" value="1"/>
</dbReference>
<accession>A0AAJ1QC48</accession>
<evidence type="ECO:0000313" key="3">
    <source>
        <dbReference type="Proteomes" id="UP001170959"/>
    </source>
</evidence>
<name>A0AAJ1QC48_9FLAO</name>